<proteinExistence type="predicted"/>
<dbReference type="STRING" id="141349.BN1232_06143"/>
<feature type="compositionally biased region" description="Basic and acidic residues" evidence="2">
    <location>
        <begin position="12"/>
        <end position="23"/>
    </location>
</feature>
<feature type="region of interest" description="Disordered" evidence="2">
    <location>
        <begin position="1"/>
        <end position="23"/>
    </location>
</feature>
<protein>
    <submittedName>
        <fullName evidence="4">Nuclease</fullName>
    </submittedName>
</protein>
<dbReference type="Pfam" id="PF02195">
    <property type="entry name" value="ParB_N"/>
    <property type="match status" value="1"/>
</dbReference>
<evidence type="ECO:0000259" key="3">
    <source>
        <dbReference type="SMART" id="SM00470"/>
    </source>
</evidence>
<organism evidence="4 5">
    <name type="scientific">Mycobacterium lentiflavum</name>
    <dbReference type="NCBI Taxonomy" id="141349"/>
    <lineage>
        <taxon>Bacteria</taxon>
        <taxon>Bacillati</taxon>
        <taxon>Actinomycetota</taxon>
        <taxon>Actinomycetes</taxon>
        <taxon>Mycobacteriales</taxon>
        <taxon>Mycobacteriaceae</taxon>
        <taxon>Mycobacterium</taxon>
        <taxon>Mycobacterium simiae complex</taxon>
    </lineage>
</organism>
<accession>A0A0E3WEA7</accession>
<dbReference type="AlphaFoldDB" id="A0A0E3WEA7"/>
<dbReference type="GO" id="GO:0007059">
    <property type="term" value="P:chromosome segregation"/>
    <property type="evidence" value="ECO:0007669"/>
    <property type="project" value="TreeGrafter"/>
</dbReference>
<dbReference type="InterPro" id="IPR036086">
    <property type="entry name" value="ParB/Sulfiredoxin_sf"/>
</dbReference>
<name>A0A0E3WEA7_MYCLN</name>
<feature type="coiled-coil region" evidence="1">
    <location>
        <begin position="352"/>
        <end position="384"/>
    </location>
</feature>
<reference evidence="4 5" key="1">
    <citation type="submission" date="2015-03" db="EMBL/GenBank/DDBJ databases">
        <authorList>
            <person name="Urmite Genomes"/>
        </authorList>
    </citation>
    <scope>NUCLEOTIDE SEQUENCE [LARGE SCALE GENOMIC DNA]</scope>
    <source>
        <strain evidence="4 5">CSUR P1491</strain>
    </source>
</reference>
<dbReference type="SUPFAM" id="SSF110849">
    <property type="entry name" value="ParB/Sulfiredoxin"/>
    <property type="match status" value="1"/>
</dbReference>
<evidence type="ECO:0000313" key="4">
    <source>
        <dbReference type="EMBL" id="CQD24287.1"/>
    </source>
</evidence>
<dbReference type="SUPFAM" id="SSF109709">
    <property type="entry name" value="KorB DNA-binding domain-like"/>
    <property type="match status" value="1"/>
</dbReference>
<dbReference type="Gene3D" id="1.10.10.2830">
    <property type="match status" value="1"/>
</dbReference>
<dbReference type="PANTHER" id="PTHR33375">
    <property type="entry name" value="CHROMOSOME-PARTITIONING PROTEIN PARB-RELATED"/>
    <property type="match status" value="1"/>
</dbReference>
<feature type="compositionally biased region" description="Polar residues" evidence="2">
    <location>
        <begin position="1"/>
        <end position="11"/>
    </location>
</feature>
<dbReference type="RefSeq" id="WP_090609918.1">
    <property type="nucleotide sequence ID" value="NZ_CTEE01000002.1"/>
</dbReference>
<dbReference type="PANTHER" id="PTHR33375:SF1">
    <property type="entry name" value="CHROMOSOME-PARTITIONING PROTEIN PARB-RELATED"/>
    <property type="match status" value="1"/>
</dbReference>
<dbReference type="InterPro" id="IPR050336">
    <property type="entry name" value="Chromosome_partition/occlusion"/>
</dbReference>
<evidence type="ECO:0000256" key="1">
    <source>
        <dbReference type="SAM" id="Coils"/>
    </source>
</evidence>
<dbReference type="Proteomes" id="UP000199251">
    <property type="component" value="Unassembled WGS sequence"/>
</dbReference>
<evidence type="ECO:0000313" key="5">
    <source>
        <dbReference type="Proteomes" id="UP000199251"/>
    </source>
</evidence>
<sequence length="546" mass="59125">MTDTTDTQDTSAGEHHPVGTLEHIDPHVLVVDTNVRDDAAVDAQFVASIKEHGVLAPILGVRTDDGSIRVRAGQRRTLAAREAGLTTVPVYVRAATGGDENTQLAQRAAEQIVENDHRSDITDAQRALGIQQMLNAGLSVTKVAKKLAVAKDTIKAAESAAKSSTAMAALDGGQLSLTEAATITEFEDMAGAVERLLDVAGTPRFEHAVAQLRKDRASAEAEAQAAQGWTERGFTVLEQRPETWDQACIPLRYLVTAQGAEAGDNAVSDPAHWAVLLYEDTALCDVETGDIVDEDSVDWDTEDQPDAAPADELRHAKTVTDTTVFAPEYYCLDYRAAGLTVEQWFARRAGMLDADTDEAVNLDEEAREAARQQAEAERADTEKRERRKVLALNRLGDAAMLVRREFVAKLLTRKTPPKGAAIFVARVLARDSHLLSDHNALDTTAALLGLDSREAVAKLVAELPPTGDGRAQVITLALVLGALENRTPKDAWRTSTPSWNHHVGSDQYLGWLADNDYPLAAIEEVITKAKTADEIYDKYLADAGKE</sequence>
<dbReference type="Gene3D" id="3.90.1530.30">
    <property type="match status" value="1"/>
</dbReference>
<keyword evidence="1" id="KW-0175">Coiled coil</keyword>
<dbReference type="EMBL" id="CTEE01000002">
    <property type="protein sequence ID" value="CQD24287.1"/>
    <property type="molecule type" value="Genomic_DNA"/>
</dbReference>
<feature type="domain" description="ParB-like N-terminal" evidence="3">
    <location>
        <begin position="22"/>
        <end position="112"/>
    </location>
</feature>
<dbReference type="GO" id="GO:0005694">
    <property type="term" value="C:chromosome"/>
    <property type="evidence" value="ECO:0007669"/>
    <property type="project" value="TreeGrafter"/>
</dbReference>
<evidence type="ECO:0000256" key="2">
    <source>
        <dbReference type="SAM" id="MobiDB-lite"/>
    </source>
</evidence>
<dbReference type="OrthoDB" id="3846919at2"/>
<gene>
    <name evidence="4" type="ORF">BN1232_06143</name>
</gene>
<dbReference type="InterPro" id="IPR003115">
    <property type="entry name" value="ParB_N"/>
</dbReference>
<dbReference type="SMART" id="SM00470">
    <property type="entry name" value="ParB"/>
    <property type="match status" value="1"/>
</dbReference>